<sequence>MTVLTYASPFSPGHPFSRADIVWMKWVEQQAGGSIKIQPYWSGSLLSSEHSMPELRHGVADIGLITPIYARGGAHLIRAQAGFYGGLTSFAQQTALWRCMAAADPQFQRELHELKVLAVQGGNLPGIVTRDRAIRTLADLRGLRLRAPSELLAVLKDLGADPIDMPMGEVYSALAKGVLDGVVAPPDTLKSLHFAEVAKYFNTIKIPRGAYAARAMGERRWRSLTDEQRALFERSTEVWEKALAAELLVANEVGLASGREHHVEFHDISADEQAKFNALYERDGEARARALARFGIDGMPTYRLARSLAAHVTDDNSIRCSRDET</sequence>
<protein>
    <submittedName>
        <fullName evidence="2">TRAP transporter substrate-binding protein DctP</fullName>
    </submittedName>
</protein>
<comment type="caution">
    <text evidence="2">The sequence shown here is derived from an EMBL/GenBank/DDBJ whole genome shotgun (WGS) entry which is preliminary data.</text>
</comment>
<dbReference type="Gene3D" id="3.40.190.170">
    <property type="entry name" value="Bacterial extracellular solute-binding protein, family 7"/>
    <property type="match status" value="1"/>
</dbReference>
<dbReference type="InterPro" id="IPR038404">
    <property type="entry name" value="TRAP_DctP_sf"/>
</dbReference>
<dbReference type="RefSeq" id="WP_380603257.1">
    <property type="nucleotide sequence ID" value="NZ_JBHSDU010000015.1"/>
</dbReference>
<evidence type="ECO:0000256" key="1">
    <source>
        <dbReference type="ARBA" id="ARBA00022729"/>
    </source>
</evidence>
<keyword evidence="1" id="KW-0732">Signal</keyword>
<gene>
    <name evidence="2" type="primary">dctP</name>
    <name evidence="2" type="ORF">ACFPN2_29140</name>
</gene>
<dbReference type="PANTHER" id="PTHR33376">
    <property type="match status" value="1"/>
</dbReference>
<keyword evidence="3" id="KW-1185">Reference proteome</keyword>
<reference evidence="3" key="1">
    <citation type="journal article" date="2019" name="Int. J. Syst. Evol. Microbiol.">
        <title>The Global Catalogue of Microorganisms (GCM) 10K type strain sequencing project: providing services to taxonomists for standard genome sequencing and annotation.</title>
        <authorList>
            <consortium name="The Broad Institute Genomics Platform"/>
            <consortium name="The Broad Institute Genome Sequencing Center for Infectious Disease"/>
            <person name="Wu L."/>
            <person name="Ma J."/>
        </authorList>
    </citation>
    <scope>NUCLEOTIDE SEQUENCE [LARGE SCALE GENOMIC DNA]</scope>
    <source>
        <strain evidence="3">CGMCC 1.10759</strain>
    </source>
</reference>
<organism evidence="2 3">
    <name type="scientific">Steroidobacter flavus</name>
    <dbReference type="NCBI Taxonomy" id="1842136"/>
    <lineage>
        <taxon>Bacteria</taxon>
        <taxon>Pseudomonadati</taxon>
        <taxon>Pseudomonadota</taxon>
        <taxon>Gammaproteobacteria</taxon>
        <taxon>Steroidobacterales</taxon>
        <taxon>Steroidobacteraceae</taxon>
        <taxon>Steroidobacter</taxon>
    </lineage>
</organism>
<evidence type="ECO:0000313" key="3">
    <source>
        <dbReference type="Proteomes" id="UP001595904"/>
    </source>
</evidence>
<dbReference type="Pfam" id="PF03480">
    <property type="entry name" value="DctP"/>
    <property type="match status" value="1"/>
</dbReference>
<dbReference type="InterPro" id="IPR018389">
    <property type="entry name" value="DctP_fam"/>
</dbReference>
<dbReference type="Proteomes" id="UP001595904">
    <property type="component" value="Unassembled WGS sequence"/>
</dbReference>
<dbReference type="NCBIfam" id="NF037995">
    <property type="entry name" value="TRAP_S1"/>
    <property type="match status" value="1"/>
</dbReference>
<dbReference type="PANTHER" id="PTHR33376:SF15">
    <property type="entry name" value="BLL6794 PROTEIN"/>
    <property type="match status" value="1"/>
</dbReference>
<evidence type="ECO:0000313" key="2">
    <source>
        <dbReference type="EMBL" id="MFC4313179.1"/>
    </source>
</evidence>
<accession>A0ABV8T452</accession>
<dbReference type="EMBL" id="JBHSDU010000015">
    <property type="protein sequence ID" value="MFC4313179.1"/>
    <property type="molecule type" value="Genomic_DNA"/>
</dbReference>
<proteinExistence type="predicted"/>
<name>A0ABV8T452_9GAMM</name>